<keyword evidence="5 9" id="KW-0812">Transmembrane</keyword>
<dbReference type="InterPro" id="IPR037185">
    <property type="entry name" value="EmrE-like"/>
</dbReference>
<evidence type="ECO:0000256" key="8">
    <source>
        <dbReference type="ARBA" id="ARBA00023251"/>
    </source>
</evidence>
<keyword evidence="7 10" id="KW-0472">Membrane</keyword>
<dbReference type="Gene3D" id="1.10.3730.20">
    <property type="match status" value="1"/>
</dbReference>
<reference evidence="11 12" key="1">
    <citation type="submission" date="2012-10" db="EMBL/GenBank/DDBJ databases">
        <title>The draft sequence of the Mycobacterium pheli genome.</title>
        <authorList>
            <person name="Pettersson B.M.F."/>
            <person name="Das S."/>
            <person name="Dasgupta S."/>
            <person name="Bhattacharya A."/>
            <person name="Kirsebom L.A."/>
        </authorList>
    </citation>
    <scope>NUCLEOTIDE SEQUENCE [LARGE SCALE GENOMIC DNA]</scope>
    <source>
        <strain evidence="11 12">CCUG 21000</strain>
    </source>
</reference>
<gene>
    <name evidence="11" type="ORF">MPHL21000_11265</name>
</gene>
<dbReference type="PANTHER" id="PTHR30561">
    <property type="entry name" value="SMR FAMILY PROTON-DEPENDENT DRUG EFFLUX TRANSPORTER SUGE"/>
    <property type="match status" value="1"/>
</dbReference>
<comment type="caution">
    <text evidence="11">The sequence shown here is derived from an EMBL/GenBank/DDBJ whole genome shotgun (WGS) entry which is preliminary data.</text>
</comment>
<keyword evidence="6 10" id="KW-1133">Transmembrane helix</keyword>
<feature type="transmembrane region" description="Helical" evidence="10">
    <location>
        <begin position="33"/>
        <end position="50"/>
    </location>
</feature>
<evidence type="ECO:0000256" key="7">
    <source>
        <dbReference type="ARBA" id="ARBA00023136"/>
    </source>
</evidence>
<comment type="subcellular location">
    <subcellularLocation>
        <location evidence="1 9">Cell membrane</location>
        <topology evidence="1 9">Multi-pass membrane protein</topology>
    </subcellularLocation>
</comment>
<evidence type="ECO:0000256" key="1">
    <source>
        <dbReference type="ARBA" id="ARBA00004651"/>
    </source>
</evidence>
<accession>A0A5N5V6I1</accession>
<dbReference type="Proteomes" id="UP000325690">
    <property type="component" value="Unassembled WGS sequence"/>
</dbReference>
<dbReference type="GO" id="GO:0022857">
    <property type="term" value="F:transmembrane transporter activity"/>
    <property type="evidence" value="ECO:0007669"/>
    <property type="project" value="InterPro"/>
</dbReference>
<dbReference type="SUPFAM" id="SSF103481">
    <property type="entry name" value="Multidrug resistance efflux transporter EmrE"/>
    <property type="match status" value="1"/>
</dbReference>
<dbReference type="AlphaFoldDB" id="A0A5N5V6I1"/>
<evidence type="ECO:0000313" key="12">
    <source>
        <dbReference type="Proteomes" id="UP000325690"/>
    </source>
</evidence>
<dbReference type="InterPro" id="IPR045324">
    <property type="entry name" value="Small_multidrug_res"/>
</dbReference>
<evidence type="ECO:0000256" key="2">
    <source>
        <dbReference type="ARBA" id="ARBA00007822"/>
    </source>
</evidence>
<dbReference type="EMBL" id="ANBP01000012">
    <property type="protein sequence ID" value="KAB7756637.1"/>
    <property type="molecule type" value="Genomic_DNA"/>
</dbReference>
<evidence type="ECO:0000256" key="9">
    <source>
        <dbReference type="RuleBase" id="RU003942"/>
    </source>
</evidence>
<dbReference type="RefSeq" id="WP_003886474.1">
    <property type="nucleotide sequence ID" value="NZ_ANBO01000023.1"/>
</dbReference>
<keyword evidence="12" id="KW-1185">Reference proteome</keyword>
<keyword evidence="4" id="KW-1003">Cell membrane</keyword>
<keyword evidence="8" id="KW-0046">Antibiotic resistance</keyword>
<feature type="transmembrane region" description="Helical" evidence="10">
    <location>
        <begin position="82"/>
        <end position="102"/>
    </location>
</feature>
<evidence type="ECO:0000256" key="4">
    <source>
        <dbReference type="ARBA" id="ARBA00022475"/>
    </source>
</evidence>
<dbReference type="GeneID" id="74301876"/>
<evidence type="ECO:0000256" key="3">
    <source>
        <dbReference type="ARBA" id="ARBA00022448"/>
    </source>
</evidence>
<comment type="similarity">
    <text evidence="2">Belongs to the drug/metabolite transporter (DMT) superfamily. Small multidrug resistance (SMR) (TC 2.A.7.1) family. Mmr subfamily.</text>
</comment>
<evidence type="ECO:0000256" key="6">
    <source>
        <dbReference type="ARBA" id="ARBA00022989"/>
    </source>
</evidence>
<name>A0A5N5V6I1_MYCPH</name>
<dbReference type="GO" id="GO:0046677">
    <property type="term" value="P:response to antibiotic"/>
    <property type="evidence" value="ECO:0007669"/>
    <property type="project" value="UniProtKB-KW"/>
</dbReference>
<evidence type="ECO:0000313" key="11">
    <source>
        <dbReference type="EMBL" id="KAB7756637.1"/>
    </source>
</evidence>
<dbReference type="GO" id="GO:0005886">
    <property type="term" value="C:plasma membrane"/>
    <property type="evidence" value="ECO:0007669"/>
    <property type="project" value="UniProtKB-SubCell"/>
</dbReference>
<dbReference type="Pfam" id="PF00893">
    <property type="entry name" value="Multi_Drug_Res"/>
    <property type="match status" value="1"/>
</dbReference>
<feature type="transmembrane region" description="Helical" evidence="10">
    <location>
        <begin position="57"/>
        <end position="76"/>
    </location>
</feature>
<protein>
    <submittedName>
        <fullName evidence="11">Ligand-binding protein SH3</fullName>
    </submittedName>
</protein>
<dbReference type="InterPro" id="IPR000390">
    <property type="entry name" value="Small_drug/metabolite_transptr"/>
</dbReference>
<evidence type="ECO:0000256" key="5">
    <source>
        <dbReference type="ARBA" id="ARBA00022692"/>
    </source>
</evidence>
<proteinExistence type="inferred from homology"/>
<organism evidence="11 12">
    <name type="scientific">Mycolicibacterium phlei DSM 43239 = CCUG 21000</name>
    <dbReference type="NCBI Taxonomy" id="1226750"/>
    <lineage>
        <taxon>Bacteria</taxon>
        <taxon>Bacillati</taxon>
        <taxon>Actinomycetota</taxon>
        <taxon>Actinomycetes</taxon>
        <taxon>Mycobacteriales</taxon>
        <taxon>Mycobacteriaceae</taxon>
        <taxon>Mycolicibacterium</taxon>
    </lineage>
</organism>
<dbReference type="PANTHER" id="PTHR30561:SF0">
    <property type="entry name" value="GUANIDINIUM EXPORTER"/>
    <property type="match status" value="1"/>
</dbReference>
<keyword evidence="3" id="KW-0813">Transport</keyword>
<sequence length="107" mass="10864">MAWLILFISGAFEAVWAIALSKSEGFTKPVPIAVFVVALVVSMGGLGLALRELPVGTGYAVWVGVGAALTVLYSMATGAEPASLLKVALILGIVGCVAGLQLTSPHP</sequence>
<evidence type="ECO:0000256" key="10">
    <source>
        <dbReference type="SAM" id="Phobius"/>
    </source>
</evidence>